<gene>
    <name evidence="4" type="ORF">FKZ61_16270</name>
</gene>
<dbReference type="Gene3D" id="3.40.50.720">
    <property type="entry name" value="NAD(P)-binding Rossmann-like Domain"/>
    <property type="match status" value="1"/>
</dbReference>
<dbReference type="Pfam" id="PF00106">
    <property type="entry name" value="adh_short"/>
    <property type="match status" value="1"/>
</dbReference>
<protein>
    <submittedName>
        <fullName evidence="4">SDR family oxidoreductase</fullName>
    </submittedName>
</protein>
<dbReference type="PRINTS" id="PR00081">
    <property type="entry name" value="GDHRDH"/>
</dbReference>
<sequence>MGLLDGKVTIITGAGTGIGKGIARAFAKEGATLVLASRNRERLEETAQEVQGYGATARVIPTDVTDEGQVVALFERTVAEFGRVDILINNSGAFDGGPFEELSLETWQKVLNVNLTGPFLCGREAMKIMKKQGGGRIINVGSISAQMCRPNAAPYNTTKHGLVGLTKSIALEGRDYNVVCSMLHPGNVLTERRAASSAPQDQEPMMTVDELATVAVTMAALPLHVNVLEAIVLPTTQKYLGRG</sequence>
<dbReference type="SUPFAM" id="SSF51735">
    <property type="entry name" value="NAD(P)-binding Rossmann-fold domains"/>
    <property type="match status" value="1"/>
</dbReference>
<dbReference type="PANTHER" id="PTHR43669">
    <property type="entry name" value="5-KETO-D-GLUCONATE 5-REDUCTASE"/>
    <property type="match status" value="1"/>
</dbReference>
<dbReference type="PANTHER" id="PTHR43669:SF3">
    <property type="entry name" value="ALCOHOL DEHYDROGENASE, PUTATIVE (AFU_ORTHOLOGUE AFUA_3G03445)-RELATED"/>
    <property type="match status" value="1"/>
</dbReference>
<reference evidence="4 5" key="1">
    <citation type="submission" date="2019-06" db="EMBL/GenBank/DDBJ databases">
        <title>Genome sequence of Litorilinea aerophila BAA-2444.</title>
        <authorList>
            <person name="Maclea K.S."/>
            <person name="Maurais E.G."/>
            <person name="Iannazzi L.C."/>
        </authorList>
    </citation>
    <scope>NUCLEOTIDE SEQUENCE [LARGE SCALE GENOMIC DNA]</scope>
    <source>
        <strain evidence="4 5">ATCC BAA-2444</strain>
    </source>
</reference>
<evidence type="ECO:0000256" key="3">
    <source>
        <dbReference type="RuleBase" id="RU000363"/>
    </source>
</evidence>
<evidence type="ECO:0000256" key="1">
    <source>
        <dbReference type="ARBA" id="ARBA00006484"/>
    </source>
</evidence>
<keyword evidence="2" id="KW-0560">Oxidoreductase</keyword>
<dbReference type="GO" id="GO:0016491">
    <property type="term" value="F:oxidoreductase activity"/>
    <property type="evidence" value="ECO:0007669"/>
    <property type="project" value="UniProtKB-KW"/>
</dbReference>
<dbReference type="PRINTS" id="PR00080">
    <property type="entry name" value="SDRFAMILY"/>
</dbReference>
<dbReference type="Proteomes" id="UP000317371">
    <property type="component" value="Unassembled WGS sequence"/>
</dbReference>
<keyword evidence="5" id="KW-1185">Reference proteome</keyword>
<dbReference type="InParanoid" id="A0A540VCZ1"/>
<dbReference type="InterPro" id="IPR002347">
    <property type="entry name" value="SDR_fam"/>
</dbReference>
<evidence type="ECO:0000313" key="5">
    <source>
        <dbReference type="Proteomes" id="UP000317371"/>
    </source>
</evidence>
<dbReference type="CDD" id="cd05233">
    <property type="entry name" value="SDR_c"/>
    <property type="match status" value="1"/>
</dbReference>
<dbReference type="InterPro" id="IPR020904">
    <property type="entry name" value="Sc_DH/Rdtase_CS"/>
</dbReference>
<comment type="caution">
    <text evidence="4">The sequence shown here is derived from an EMBL/GenBank/DDBJ whole genome shotgun (WGS) entry which is preliminary data.</text>
</comment>
<dbReference type="PROSITE" id="PS00061">
    <property type="entry name" value="ADH_SHORT"/>
    <property type="match status" value="1"/>
</dbReference>
<dbReference type="AlphaFoldDB" id="A0A540VCZ1"/>
<dbReference type="InterPro" id="IPR036291">
    <property type="entry name" value="NAD(P)-bd_dom_sf"/>
</dbReference>
<dbReference type="RefSeq" id="WP_141611207.1">
    <property type="nucleotide sequence ID" value="NZ_VIGC02000022.1"/>
</dbReference>
<proteinExistence type="inferred from homology"/>
<organism evidence="4 5">
    <name type="scientific">Litorilinea aerophila</name>
    <dbReference type="NCBI Taxonomy" id="1204385"/>
    <lineage>
        <taxon>Bacteria</taxon>
        <taxon>Bacillati</taxon>
        <taxon>Chloroflexota</taxon>
        <taxon>Caldilineae</taxon>
        <taxon>Caldilineales</taxon>
        <taxon>Caldilineaceae</taxon>
        <taxon>Litorilinea</taxon>
    </lineage>
</organism>
<evidence type="ECO:0000313" key="4">
    <source>
        <dbReference type="EMBL" id="TQE94636.1"/>
    </source>
</evidence>
<evidence type="ECO:0000256" key="2">
    <source>
        <dbReference type="ARBA" id="ARBA00023002"/>
    </source>
</evidence>
<comment type="similarity">
    <text evidence="1 3">Belongs to the short-chain dehydrogenases/reductases (SDR) family.</text>
</comment>
<name>A0A540VCZ1_9CHLR</name>
<accession>A0A540VCZ1</accession>
<dbReference type="EMBL" id="VIGC01000022">
    <property type="protein sequence ID" value="TQE94636.1"/>
    <property type="molecule type" value="Genomic_DNA"/>
</dbReference>
<dbReference type="OrthoDB" id="9775296at2"/>
<dbReference type="FunFam" id="3.40.50.720:FF:000084">
    <property type="entry name" value="Short-chain dehydrogenase reductase"/>
    <property type="match status" value="1"/>
</dbReference>